<evidence type="ECO:0000313" key="3">
    <source>
        <dbReference type="Proteomes" id="UP000218231"/>
    </source>
</evidence>
<keyword evidence="3" id="KW-1185">Reference proteome</keyword>
<accession>A0A2A2JWC2</accession>
<dbReference type="AlphaFoldDB" id="A0A2A2JWC2"/>
<evidence type="ECO:0000313" key="2">
    <source>
        <dbReference type="EMBL" id="PAV65978.1"/>
    </source>
</evidence>
<feature type="region of interest" description="Disordered" evidence="1">
    <location>
        <begin position="320"/>
        <end position="341"/>
    </location>
</feature>
<name>A0A2A2JWC2_9BILA</name>
<organism evidence="2 3">
    <name type="scientific">Diploscapter pachys</name>
    <dbReference type="NCBI Taxonomy" id="2018661"/>
    <lineage>
        <taxon>Eukaryota</taxon>
        <taxon>Metazoa</taxon>
        <taxon>Ecdysozoa</taxon>
        <taxon>Nematoda</taxon>
        <taxon>Chromadorea</taxon>
        <taxon>Rhabditida</taxon>
        <taxon>Rhabditina</taxon>
        <taxon>Rhabditomorpha</taxon>
        <taxon>Rhabditoidea</taxon>
        <taxon>Rhabditidae</taxon>
        <taxon>Diploscapter</taxon>
    </lineage>
</organism>
<evidence type="ECO:0000256" key="1">
    <source>
        <dbReference type="SAM" id="MobiDB-lite"/>
    </source>
</evidence>
<dbReference type="Proteomes" id="UP000218231">
    <property type="component" value="Unassembled WGS sequence"/>
</dbReference>
<feature type="compositionally biased region" description="Basic and acidic residues" evidence="1">
    <location>
        <begin position="525"/>
        <end position="562"/>
    </location>
</feature>
<proteinExistence type="predicted"/>
<reference evidence="2 3" key="1">
    <citation type="journal article" date="2017" name="Curr. Biol.">
        <title>Genome architecture and evolution of a unichromosomal asexual nematode.</title>
        <authorList>
            <person name="Fradin H."/>
            <person name="Zegar C."/>
            <person name="Gutwein M."/>
            <person name="Lucas J."/>
            <person name="Kovtun M."/>
            <person name="Corcoran D."/>
            <person name="Baugh L.R."/>
            <person name="Kiontke K."/>
            <person name="Gunsalus K."/>
            <person name="Fitch D.H."/>
            <person name="Piano F."/>
        </authorList>
    </citation>
    <scope>NUCLEOTIDE SEQUENCE [LARGE SCALE GENOMIC DNA]</scope>
    <source>
        <strain evidence="2">PF1309</strain>
    </source>
</reference>
<comment type="caution">
    <text evidence="2">The sequence shown here is derived from an EMBL/GenBank/DDBJ whole genome shotgun (WGS) entry which is preliminary data.</text>
</comment>
<sequence length="753" mass="82534">MGVEVLERVALTTFTLRPTPEVLDAHEERGVVIAIDPLTAKPACKIEHAPDDAVSARLGRRPSRPCRLLSCWCEYALDSRGAVGNLQLEVAPCTVRAPSLAFRRDGELEACRIEPTGLALAGYGRVQLIRQPRVELGASGSGRFARRREALRDAESDEWVVCADPEQLARPEAEPRQPGGCLPFGQARDGVSVSRAVRPGLRDHSANRHAEAEFKVVTHEALPGAQVLGCRRPDVWFVHPPCEHIGPIVEQRLITRPDLFKNIDARLRIRVPVAFRRLDQLAYPSGDGLEAPADQRSEAVVVESPSLVWIGIEVVDHARAPTDEGGLQPRLPLGRDAGEAAGPEAGEQLLSLGPGHSGLRDPRRLLDGRQQHTVEFVHGVAEPRPPIARSGPRPVADLGGRGSLEPIDECVRLDAQEPAGLIPDPSKQQRQRPVDGVRVALLPDQRLPHVVVVARAVAHLAVLLAQLSGCPSRDRGWKGDERHALDAARRAGAARTAGEVAELGRREWRDDRRLGYGVPRPTLQRRQEDEVKREVDSLRQRRGGDRDRTDPPFDHLDHEPPKPLRHLAMVGRYASLQQEEFEGVVAAIVAAGGARLLEALAQMAIRCFKTDDRAPGGQLECLLIPAHGPLGFLRDRDEDPLVLLGEAVAPRRSEVGHGRVAQWQEDRILLAAEIERPSVHEVKQDAPRTAGRRLQDPDHLSGAAVADADRLRPAASLDPLSYGARRPTGDRCQGDTHYLGTLRQDPGYQRFQP</sequence>
<dbReference type="EMBL" id="LIAE01010177">
    <property type="protein sequence ID" value="PAV65978.1"/>
    <property type="molecule type" value="Genomic_DNA"/>
</dbReference>
<gene>
    <name evidence="2" type="ORF">WR25_22990</name>
</gene>
<protein>
    <submittedName>
        <fullName evidence="2">Uncharacterized protein</fullName>
    </submittedName>
</protein>
<feature type="region of interest" description="Disordered" evidence="1">
    <location>
        <begin position="680"/>
        <end position="753"/>
    </location>
</feature>
<feature type="region of interest" description="Disordered" evidence="1">
    <location>
        <begin position="514"/>
        <end position="562"/>
    </location>
</feature>